<comment type="caution">
    <text evidence="3">The sequence shown here is derived from an EMBL/GenBank/DDBJ whole genome shotgun (WGS) entry which is preliminary data.</text>
</comment>
<reference evidence="3 4" key="1">
    <citation type="submission" date="2015-11" db="EMBL/GenBank/DDBJ databases">
        <title>Draft Genome Sequence of the Strain BR 10303 (Bradyrhizobium sp.) isolated from nodules of Centrolobium paraense.</title>
        <authorList>
            <person name="Zelli J.E."/>
            <person name="Simoes-Araujo J.L."/>
            <person name="Barauna A.C."/>
            <person name="Silva K."/>
        </authorList>
    </citation>
    <scope>NUCLEOTIDE SEQUENCE [LARGE SCALE GENOMIC DNA]</scope>
    <source>
        <strain evidence="3 4">BR 10303</strain>
    </source>
</reference>
<dbReference type="InterPro" id="IPR036663">
    <property type="entry name" value="Fumarylacetoacetase_C_sf"/>
</dbReference>
<evidence type="ECO:0000259" key="2">
    <source>
        <dbReference type="Pfam" id="PF01557"/>
    </source>
</evidence>
<dbReference type="InterPro" id="IPR011234">
    <property type="entry name" value="Fumarylacetoacetase-like_C"/>
</dbReference>
<dbReference type="GO" id="GO:0008684">
    <property type="term" value="F:2-oxopent-4-enoate hydratase activity"/>
    <property type="evidence" value="ECO:0007669"/>
    <property type="project" value="TreeGrafter"/>
</dbReference>
<dbReference type="PANTHER" id="PTHR30143:SF0">
    <property type="entry name" value="2-KETO-4-PENTENOATE HYDRATASE"/>
    <property type="match status" value="1"/>
</dbReference>
<organism evidence="3 4">
    <name type="scientific">Bradyrhizobium macuxiense</name>
    <dbReference type="NCBI Taxonomy" id="1755647"/>
    <lineage>
        <taxon>Bacteria</taxon>
        <taxon>Pseudomonadati</taxon>
        <taxon>Pseudomonadota</taxon>
        <taxon>Alphaproteobacteria</taxon>
        <taxon>Hyphomicrobiales</taxon>
        <taxon>Nitrobacteraceae</taxon>
        <taxon>Bradyrhizobium</taxon>
    </lineage>
</organism>
<evidence type="ECO:0000313" key="4">
    <source>
        <dbReference type="Proteomes" id="UP000057737"/>
    </source>
</evidence>
<protein>
    <submittedName>
        <fullName evidence="3">2-keto-4-pentenoate hydratase</fullName>
    </submittedName>
</protein>
<evidence type="ECO:0000256" key="1">
    <source>
        <dbReference type="ARBA" id="ARBA00023239"/>
    </source>
</evidence>
<name>A0A120FKL8_9BRAD</name>
<dbReference type="InterPro" id="IPR050772">
    <property type="entry name" value="Hydratase-Decarb/MhpD_sf"/>
</dbReference>
<accession>A0A120FKL8</accession>
<dbReference type="EMBL" id="LNCU01000092">
    <property type="protein sequence ID" value="KWV50927.1"/>
    <property type="molecule type" value="Genomic_DNA"/>
</dbReference>
<dbReference type="OrthoDB" id="9792137at2"/>
<dbReference type="Gene3D" id="3.90.850.10">
    <property type="entry name" value="Fumarylacetoacetase-like, C-terminal domain"/>
    <property type="match status" value="1"/>
</dbReference>
<dbReference type="PANTHER" id="PTHR30143">
    <property type="entry name" value="ACID HYDRATASE"/>
    <property type="match status" value="1"/>
</dbReference>
<proteinExistence type="predicted"/>
<dbReference type="Pfam" id="PF01557">
    <property type="entry name" value="FAA_hydrolase"/>
    <property type="match status" value="1"/>
</dbReference>
<dbReference type="GO" id="GO:0005737">
    <property type="term" value="C:cytoplasm"/>
    <property type="evidence" value="ECO:0007669"/>
    <property type="project" value="TreeGrafter"/>
</dbReference>
<dbReference type="SUPFAM" id="SSF56529">
    <property type="entry name" value="FAH"/>
    <property type="match status" value="1"/>
</dbReference>
<evidence type="ECO:0000313" key="3">
    <source>
        <dbReference type="EMBL" id="KWV50927.1"/>
    </source>
</evidence>
<dbReference type="RefSeq" id="WP_066511463.1">
    <property type="nucleotide sequence ID" value="NZ_LNCU01000092.1"/>
</dbReference>
<dbReference type="AlphaFoldDB" id="A0A120FKL8"/>
<keyword evidence="4" id="KW-1185">Reference proteome</keyword>
<feature type="domain" description="Fumarylacetoacetase-like C-terminal" evidence="2">
    <location>
        <begin position="87"/>
        <end position="257"/>
    </location>
</feature>
<keyword evidence="1" id="KW-0456">Lyase</keyword>
<dbReference type="Proteomes" id="UP000057737">
    <property type="component" value="Unassembled WGS sequence"/>
</dbReference>
<gene>
    <name evidence="3" type="ORF">AS156_13965</name>
</gene>
<sequence length="259" mass="27481">MNTLVDRLATRLQEAESARRPIDPIAGEIDSGNLETAYAVQSEVTRRGIADGRRLVGRKIGLTSKAVQQQLGVDQPDYGALFADMEVSTGEAIDVTRLIQPRVEAEIALVLDRDLSGEDITLGELMRSTAYAVAALEIVDSRIRDWKISILDTVADNGSSARYVLGAAPRRLTDVDLEACGMTMTRNGTIVSVGCGSACLGHPLRAGLWLARTMARAGQPLRGGDVVLTGALGPVSPVSVGEVYEARVSGFGPVSVTFT</sequence>